<dbReference type="Proteomes" id="UP000265520">
    <property type="component" value="Unassembled WGS sequence"/>
</dbReference>
<organism evidence="2 3">
    <name type="scientific">Trifolium medium</name>
    <dbReference type="NCBI Taxonomy" id="97028"/>
    <lineage>
        <taxon>Eukaryota</taxon>
        <taxon>Viridiplantae</taxon>
        <taxon>Streptophyta</taxon>
        <taxon>Embryophyta</taxon>
        <taxon>Tracheophyta</taxon>
        <taxon>Spermatophyta</taxon>
        <taxon>Magnoliopsida</taxon>
        <taxon>eudicotyledons</taxon>
        <taxon>Gunneridae</taxon>
        <taxon>Pentapetalae</taxon>
        <taxon>rosids</taxon>
        <taxon>fabids</taxon>
        <taxon>Fabales</taxon>
        <taxon>Fabaceae</taxon>
        <taxon>Papilionoideae</taxon>
        <taxon>50 kb inversion clade</taxon>
        <taxon>NPAAA clade</taxon>
        <taxon>Hologalegina</taxon>
        <taxon>IRL clade</taxon>
        <taxon>Trifolieae</taxon>
        <taxon>Trifolium</taxon>
    </lineage>
</organism>
<sequence length="262" mass="29427">TFEKAFIKKFIPDLWEMMEAVEDAHREEIQEVKLETDEDSMTEKLQVQYVEKEIDSGSLKNSSEQSDRKFPATITMAPSVMKNHMAVVDEILENNDESKDDQIKVVIEASTVDGEGVRIKESDSGPETIVTAMVERLEAVNSEVSVKTMNEVYRRIEQVVALEPPPEPPVSDQPVVARPRRAPPPRPPGLHEFVDGERYKAENMGKKGKEQTAWDGLPSTAPHAFTTTTYRRVLVSLSLEKSVKYGVRDEVTVMKDKGGVIL</sequence>
<feature type="non-terminal residue" evidence="2">
    <location>
        <position position="262"/>
    </location>
</feature>
<evidence type="ECO:0000313" key="2">
    <source>
        <dbReference type="EMBL" id="MCI06724.1"/>
    </source>
</evidence>
<evidence type="ECO:0000313" key="3">
    <source>
        <dbReference type="Proteomes" id="UP000265520"/>
    </source>
</evidence>
<evidence type="ECO:0000256" key="1">
    <source>
        <dbReference type="SAM" id="MobiDB-lite"/>
    </source>
</evidence>
<name>A0A392P4Q2_9FABA</name>
<feature type="non-terminal residue" evidence="2">
    <location>
        <position position="1"/>
    </location>
</feature>
<feature type="region of interest" description="Disordered" evidence="1">
    <location>
        <begin position="163"/>
        <end position="190"/>
    </location>
</feature>
<accession>A0A392P4Q2</accession>
<dbReference type="EMBL" id="LXQA010062819">
    <property type="protein sequence ID" value="MCI06724.1"/>
    <property type="molecule type" value="Genomic_DNA"/>
</dbReference>
<comment type="caution">
    <text evidence="2">The sequence shown here is derived from an EMBL/GenBank/DDBJ whole genome shotgun (WGS) entry which is preliminary data.</text>
</comment>
<protein>
    <submittedName>
        <fullName evidence="2">Uncharacterized protein</fullName>
    </submittedName>
</protein>
<keyword evidence="3" id="KW-1185">Reference proteome</keyword>
<proteinExistence type="predicted"/>
<dbReference type="AlphaFoldDB" id="A0A392P4Q2"/>
<reference evidence="2 3" key="1">
    <citation type="journal article" date="2018" name="Front. Plant Sci.">
        <title>Red Clover (Trifolium pratense) and Zigzag Clover (T. medium) - A Picture of Genomic Similarities and Differences.</title>
        <authorList>
            <person name="Dluhosova J."/>
            <person name="Istvanek J."/>
            <person name="Nedelnik J."/>
            <person name="Repkova J."/>
        </authorList>
    </citation>
    <scope>NUCLEOTIDE SEQUENCE [LARGE SCALE GENOMIC DNA]</scope>
    <source>
        <strain evidence="3">cv. 10/8</strain>
        <tissue evidence="2">Leaf</tissue>
    </source>
</reference>